<protein>
    <submittedName>
        <fullName evidence="2">Uncharacterized protein</fullName>
    </submittedName>
</protein>
<organism evidence="2 3">
    <name type="scientific">Phytophthora citrophthora</name>
    <dbReference type="NCBI Taxonomy" id="4793"/>
    <lineage>
        <taxon>Eukaryota</taxon>
        <taxon>Sar</taxon>
        <taxon>Stramenopiles</taxon>
        <taxon>Oomycota</taxon>
        <taxon>Peronosporomycetes</taxon>
        <taxon>Peronosporales</taxon>
        <taxon>Peronosporaceae</taxon>
        <taxon>Phytophthora</taxon>
    </lineage>
</organism>
<accession>A0AAD9GB18</accession>
<sequence>MVTNLSTNPSLLSLKKTKEKHMQITLSEDNSVIGYSENETPLRDPTLEELYTGPVRALPDEIQQLPADDTACTFCGVSYFVFAEVQALQSTVKQYKKTFREFVRFMERERSVSRDLRNQVTELKGNFTQLVATCSASTKRISEQSEARRSAQHEALTELHRIQNDLRNSEETNRELQILFKRKEEEHKMEHALVEQKLRNEILHLSSQVQSCKLQTESQQTAYKIDHDRDQQQIRDLEVKLIEGQAHWTAAERQIVTERDVLKQKLLAMDERVELEVSTARQLEAQLIAIKEELARVVAASDTDRKASSQMNSEVIQLKHQLQNLDKTRVQLVSENGRFKDEKYKLEDEIKDLGLRADQLQGQLSVSTVSTEKVKAEYARELEKLREDHGVEINRLQRDHEKAIDELKTSQKNYLEYLKQEAVELQTRGEQSSQQALLAIEDKYPRCADQLRDAERRASEWKDRALQNANEREEVMRNSLRLESMVQTLRNESDTSKREKVGTRMICTTWMPFSSFFTAKTGNRSHQRTC</sequence>
<evidence type="ECO:0000256" key="1">
    <source>
        <dbReference type="SAM" id="Coils"/>
    </source>
</evidence>
<gene>
    <name evidence="2" type="ORF">P3T76_010997</name>
</gene>
<proteinExistence type="predicted"/>
<keyword evidence="3" id="KW-1185">Reference proteome</keyword>
<name>A0AAD9GB18_9STRA</name>
<feature type="coiled-coil region" evidence="1">
    <location>
        <begin position="159"/>
        <end position="186"/>
    </location>
</feature>
<keyword evidence="1" id="KW-0175">Coiled coil</keyword>
<dbReference type="EMBL" id="JASMQC010000024">
    <property type="protein sequence ID" value="KAK1935231.1"/>
    <property type="molecule type" value="Genomic_DNA"/>
</dbReference>
<dbReference type="Proteomes" id="UP001259832">
    <property type="component" value="Unassembled WGS sequence"/>
</dbReference>
<reference evidence="2" key="1">
    <citation type="submission" date="2023-08" db="EMBL/GenBank/DDBJ databases">
        <title>Reference Genome Resource for the Citrus Pathogen Phytophthora citrophthora.</title>
        <authorList>
            <person name="Moller H."/>
            <person name="Coetzee B."/>
            <person name="Rose L.J."/>
            <person name="Van Niekerk J.M."/>
        </authorList>
    </citation>
    <scope>NUCLEOTIDE SEQUENCE</scope>
    <source>
        <strain evidence="2">STE-U-9442</strain>
    </source>
</reference>
<evidence type="ECO:0000313" key="3">
    <source>
        <dbReference type="Proteomes" id="UP001259832"/>
    </source>
</evidence>
<feature type="coiled-coil region" evidence="1">
    <location>
        <begin position="451"/>
        <end position="492"/>
    </location>
</feature>
<evidence type="ECO:0000313" key="2">
    <source>
        <dbReference type="EMBL" id="KAK1935231.1"/>
    </source>
</evidence>
<comment type="caution">
    <text evidence="2">The sequence shown here is derived from an EMBL/GenBank/DDBJ whole genome shotgun (WGS) entry which is preliminary data.</text>
</comment>
<dbReference type="AlphaFoldDB" id="A0AAD9GB18"/>
<feature type="coiled-coil region" evidence="1">
    <location>
        <begin position="343"/>
        <end position="413"/>
    </location>
</feature>